<proteinExistence type="predicted"/>
<dbReference type="Proteomes" id="UP000006235">
    <property type="component" value="Unassembled WGS sequence"/>
</dbReference>
<feature type="domain" description="DUF8095" evidence="2">
    <location>
        <begin position="29"/>
        <end position="138"/>
    </location>
</feature>
<sequence length="139" mass="15273">MVQSFYRHWLSAFAVSCFSVSVLAVNNGTSYVVDGAKKQVNQAGLSQKDIRELANSVEFEVYNLSEEGSSRSIFISGAGVCHGFVSRNGVDLTNTTNYYVTPDNEDEYYGGIVGATIYQKGKSRNVQYVPVYSVSDPKK</sequence>
<name>F9QAA7_9PAST</name>
<comment type="caution">
    <text evidence="3">The sequence shown here is derived from an EMBL/GenBank/DDBJ whole genome shotgun (WGS) entry which is preliminary data.</text>
</comment>
<dbReference type="EMBL" id="AFUV01000015">
    <property type="protein sequence ID" value="EGV05472.1"/>
    <property type="molecule type" value="Genomic_DNA"/>
</dbReference>
<evidence type="ECO:0000259" key="2">
    <source>
        <dbReference type="Pfam" id="PF26367"/>
    </source>
</evidence>
<accession>F9QAA7</accession>
<reference evidence="3 4" key="1">
    <citation type="submission" date="2011-07" db="EMBL/GenBank/DDBJ databases">
        <authorList>
            <person name="Harkins D.M."/>
            <person name="Madupu R."/>
            <person name="Durkin A.S."/>
            <person name="Torralba M."/>
            <person name="Methe B."/>
            <person name="Sutton G.G."/>
            <person name="Nelson K.E."/>
        </authorList>
    </citation>
    <scope>NUCLEOTIDE SEQUENCE [LARGE SCALE GENOMIC DNA]</scope>
    <source>
        <strain evidence="3 4">HK 85</strain>
    </source>
</reference>
<protein>
    <submittedName>
        <fullName evidence="3">Conserved domain protein</fullName>
    </submittedName>
</protein>
<feature type="signal peptide" evidence="1">
    <location>
        <begin position="1"/>
        <end position="24"/>
    </location>
</feature>
<dbReference type="RefSeq" id="WP_007242911.1">
    <property type="nucleotide sequence ID" value="NZ_AFUV01000015.1"/>
</dbReference>
<evidence type="ECO:0000313" key="4">
    <source>
        <dbReference type="Proteomes" id="UP000006235"/>
    </source>
</evidence>
<dbReference type="InterPro" id="IPR058408">
    <property type="entry name" value="DUF8095"/>
</dbReference>
<dbReference type="STRING" id="1035188.HMPREF9952_0403"/>
<evidence type="ECO:0000256" key="1">
    <source>
        <dbReference type="SAM" id="SignalP"/>
    </source>
</evidence>
<organism evidence="3 4">
    <name type="scientific">Haemophilus pittmaniae HK 85</name>
    <dbReference type="NCBI Taxonomy" id="1035188"/>
    <lineage>
        <taxon>Bacteria</taxon>
        <taxon>Pseudomonadati</taxon>
        <taxon>Pseudomonadota</taxon>
        <taxon>Gammaproteobacteria</taxon>
        <taxon>Pasteurellales</taxon>
        <taxon>Pasteurellaceae</taxon>
        <taxon>Haemophilus</taxon>
    </lineage>
</organism>
<evidence type="ECO:0000313" key="3">
    <source>
        <dbReference type="EMBL" id="EGV05472.1"/>
    </source>
</evidence>
<gene>
    <name evidence="3" type="ORF">HMPREF9952_0403</name>
</gene>
<feature type="chain" id="PRO_5003393258" evidence="1">
    <location>
        <begin position="25"/>
        <end position="139"/>
    </location>
</feature>
<keyword evidence="1" id="KW-0732">Signal</keyword>
<dbReference type="AlphaFoldDB" id="F9QAA7"/>
<dbReference type="Pfam" id="PF26367">
    <property type="entry name" value="DUF8095"/>
    <property type="match status" value="1"/>
</dbReference>